<keyword evidence="1" id="KW-0732">Signal</keyword>
<accession>A0A1D3DLE1</accession>
<dbReference type="RefSeq" id="WP_023591413.1">
    <property type="nucleotide sequence ID" value="NZ_ASHX02000001.1"/>
</dbReference>
<reference evidence="2 3" key="1">
    <citation type="journal article" date="2013" name="Genome Announc.">
        <title>Genome Sequence of Streptomyces violaceusniger Strain SPC6, a Halotolerant Streptomycete That Exhibits Rapid Growth and Development.</title>
        <authorList>
            <person name="Chen X."/>
            <person name="Zhang B."/>
            <person name="Zhang W."/>
            <person name="Wu X."/>
            <person name="Zhang M."/>
            <person name="Chen T."/>
            <person name="Liu G."/>
            <person name="Dyson P."/>
        </authorList>
    </citation>
    <scope>NUCLEOTIDE SEQUENCE [LARGE SCALE GENOMIC DNA]</scope>
    <source>
        <strain evidence="2 3">SPC6</strain>
    </source>
</reference>
<name>A0A1D3DLE1_9ACTN</name>
<feature type="signal peptide" evidence="1">
    <location>
        <begin position="1"/>
        <end position="30"/>
    </location>
</feature>
<dbReference type="AlphaFoldDB" id="A0A1D3DLE1"/>
<dbReference type="eggNOG" id="ENOG5030HZ0">
    <property type="taxonomic scope" value="Bacteria"/>
</dbReference>
<dbReference type="OrthoDB" id="2473949at2"/>
<dbReference type="EMBL" id="ASHX02000001">
    <property type="protein sequence ID" value="OEJ93133.1"/>
    <property type="molecule type" value="Genomic_DNA"/>
</dbReference>
<proteinExistence type="predicted"/>
<protein>
    <submittedName>
        <fullName evidence="2">Uncharacterized protein</fullName>
    </submittedName>
</protein>
<evidence type="ECO:0000313" key="2">
    <source>
        <dbReference type="EMBL" id="OEJ93133.1"/>
    </source>
</evidence>
<comment type="caution">
    <text evidence="2">The sequence shown here is derived from an EMBL/GenBank/DDBJ whole genome shotgun (WGS) entry which is preliminary data.</text>
</comment>
<feature type="chain" id="PRO_5008914611" evidence="1">
    <location>
        <begin position="31"/>
        <end position="168"/>
    </location>
</feature>
<evidence type="ECO:0000256" key="1">
    <source>
        <dbReference type="SAM" id="SignalP"/>
    </source>
</evidence>
<dbReference type="Proteomes" id="UP000095329">
    <property type="component" value="Unassembled WGS sequence"/>
</dbReference>
<sequence length="168" mass="17607">MNKQSLTPRVAVVLAALGAVTAGAAFSAHAATPQAPAPAVSTATQAQGELFPELNGLRIKAVNSDDVYLVLDGKRHLIPSSVTYNALFRTTDGVRLVLTTANITDGGPLTAYAHLARSTDDTTVYLVSNGYKREITPLALDKFGFHTTAVRTTYPSVLAALPTATPLT</sequence>
<organism evidence="2 3">
    <name type="scientific">Streptomyces thermolilacinus SPC6</name>
    <dbReference type="NCBI Taxonomy" id="1306406"/>
    <lineage>
        <taxon>Bacteria</taxon>
        <taxon>Bacillati</taxon>
        <taxon>Actinomycetota</taxon>
        <taxon>Actinomycetes</taxon>
        <taxon>Kitasatosporales</taxon>
        <taxon>Streptomycetaceae</taxon>
        <taxon>Streptomyces</taxon>
    </lineage>
</organism>
<gene>
    <name evidence="2" type="ORF">J116_000120</name>
</gene>
<evidence type="ECO:0000313" key="3">
    <source>
        <dbReference type="Proteomes" id="UP000095329"/>
    </source>
</evidence>
<keyword evidence="3" id="KW-1185">Reference proteome</keyword>